<dbReference type="EMBL" id="FOZG01000001">
    <property type="protein sequence ID" value="SFR79648.1"/>
    <property type="molecule type" value="Genomic_DNA"/>
</dbReference>
<evidence type="ECO:0008006" key="3">
    <source>
        <dbReference type="Google" id="ProtNLM"/>
    </source>
</evidence>
<sequence>MRALTIWQPWASLIMAGAKPIEWRSHHRCGTVVGQRIVIHAGMRPHERIEIAQLRMALIDEGRKYLAGQRITSPTGLDIPIALELLLRAWADPSVLPLGAGLGTAILGEPKPAGDLGFPVDSDRLEHSNWGWPLSDVEVWPEPVPMRGGRGLWTWPVNEFAGEAA</sequence>
<dbReference type="SUPFAM" id="SSF88697">
    <property type="entry name" value="PUA domain-like"/>
    <property type="match status" value="1"/>
</dbReference>
<gene>
    <name evidence="1" type="ORF">SAMN05192580_0428</name>
</gene>
<accession>A0A1I6JKV8</accession>
<dbReference type="Proteomes" id="UP000198824">
    <property type="component" value="Unassembled WGS sequence"/>
</dbReference>
<evidence type="ECO:0000313" key="2">
    <source>
        <dbReference type="Proteomes" id="UP000198824"/>
    </source>
</evidence>
<evidence type="ECO:0000313" key="1">
    <source>
        <dbReference type="EMBL" id="SFR79648.1"/>
    </source>
</evidence>
<dbReference type="AlphaFoldDB" id="A0A1I6JKV8"/>
<dbReference type="RefSeq" id="WP_093309997.1">
    <property type="nucleotide sequence ID" value="NZ_FOZG01000001.1"/>
</dbReference>
<keyword evidence="2" id="KW-1185">Reference proteome</keyword>
<dbReference type="InterPro" id="IPR015947">
    <property type="entry name" value="PUA-like_sf"/>
</dbReference>
<name>A0A1I6JKV8_9SPHN</name>
<reference evidence="1 2" key="1">
    <citation type="submission" date="2016-10" db="EMBL/GenBank/DDBJ databases">
        <authorList>
            <person name="de Groot N.N."/>
        </authorList>
    </citation>
    <scope>NUCLEOTIDE SEQUENCE [LARGE SCALE GENOMIC DNA]</scope>
    <source>
        <strain evidence="1 2">S5-249</strain>
    </source>
</reference>
<organism evidence="1 2">
    <name type="scientific">Sphingomonas jatrophae</name>
    <dbReference type="NCBI Taxonomy" id="1166337"/>
    <lineage>
        <taxon>Bacteria</taxon>
        <taxon>Pseudomonadati</taxon>
        <taxon>Pseudomonadota</taxon>
        <taxon>Alphaproteobacteria</taxon>
        <taxon>Sphingomonadales</taxon>
        <taxon>Sphingomonadaceae</taxon>
        <taxon>Sphingomonas</taxon>
    </lineage>
</organism>
<dbReference type="Gene3D" id="2.30.130.30">
    <property type="entry name" value="Hypothetical protein"/>
    <property type="match status" value="1"/>
</dbReference>
<protein>
    <recommendedName>
        <fullName evidence="3">ASCH domain-containing protein</fullName>
    </recommendedName>
</protein>
<dbReference type="STRING" id="1166337.SAMN05192580_0428"/>
<dbReference type="OrthoDB" id="359066at2"/>
<proteinExistence type="predicted"/>